<dbReference type="PANTHER" id="PTHR17630">
    <property type="entry name" value="DIENELACTONE HYDROLASE"/>
    <property type="match status" value="1"/>
</dbReference>
<proteinExistence type="predicted"/>
<dbReference type="Pfam" id="PF01738">
    <property type="entry name" value="DLH"/>
    <property type="match status" value="1"/>
</dbReference>
<dbReference type="Gene3D" id="3.40.50.1820">
    <property type="entry name" value="alpha/beta hydrolase"/>
    <property type="match status" value="1"/>
</dbReference>
<reference evidence="2" key="1">
    <citation type="submission" date="2021-01" db="EMBL/GenBank/DDBJ databases">
        <authorList>
            <person name="Corre E."/>
            <person name="Pelletier E."/>
            <person name="Niang G."/>
            <person name="Scheremetjew M."/>
            <person name="Finn R."/>
            <person name="Kale V."/>
            <person name="Holt S."/>
            <person name="Cochrane G."/>
            <person name="Meng A."/>
            <person name="Brown T."/>
            <person name="Cohen L."/>
        </authorList>
    </citation>
    <scope>NUCLEOTIDE SEQUENCE</scope>
    <source>
        <strain evidence="2">RCC1871</strain>
    </source>
</reference>
<keyword evidence="3" id="KW-0378">Hydrolase</keyword>
<evidence type="ECO:0000313" key="2">
    <source>
        <dbReference type="EMBL" id="CAE0195856.1"/>
    </source>
</evidence>
<feature type="domain" description="Dienelactone hydrolase" evidence="1">
    <location>
        <begin position="45"/>
        <end position="240"/>
    </location>
</feature>
<evidence type="ECO:0000313" key="3">
    <source>
        <dbReference type="EMBL" id="WZN59248.1"/>
    </source>
</evidence>
<dbReference type="AlphaFoldDB" id="A0A7S3CGG6"/>
<accession>A0A7S3CGG6</accession>
<dbReference type="GO" id="GO:0016787">
    <property type="term" value="F:hydrolase activity"/>
    <property type="evidence" value="ECO:0007669"/>
    <property type="project" value="UniProtKB-KW"/>
</dbReference>
<dbReference type="Proteomes" id="UP001472866">
    <property type="component" value="Chromosome 01"/>
</dbReference>
<gene>
    <name evidence="2" type="ORF">CROS1456_LOCUS8953</name>
    <name evidence="3" type="ORF">HKI87_01g07730</name>
</gene>
<reference evidence="3 4" key="2">
    <citation type="submission" date="2024-03" db="EMBL/GenBank/DDBJ databases">
        <title>Complete genome sequence of the green alga Chloropicon roscoffensis RCC1871.</title>
        <authorList>
            <person name="Lemieux C."/>
            <person name="Pombert J.-F."/>
            <person name="Otis C."/>
            <person name="Turmel M."/>
        </authorList>
    </citation>
    <scope>NUCLEOTIDE SEQUENCE [LARGE SCALE GENOMIC DNA]</scope>
    <source>
        <strain evidence="3 4">RCC1871</strain>
    </source>
</reference>
<dbReference type="EMBL" id="HBHZ01011580">
    <property type="protein sequence ID" value="CAE0195856.1"/>
    <property type="molecule type" value="Transcribed_RNA"/>
</dbReference>
<dbReference type="InterPro" id="IPR029058">
    <property type="entry name" value="AB_hydrolase_fold"/>
</dbReference>
<protein>
    <submittedName>
        <fullName evidence="3">Dienelactone-like hydrolase</fullName>
    </submittedName>
</protein>
<name>A0A7S3CGG6_9CHLO</name>
<dbReference type="PANTHER" id="PTHR17630:SF44">
    <property type="entry name" value="PROTEIN AIM2"/>
    <property type="match status" value="1"/>
</dbReference>
<sequence>MTTKACCDAGLPAKSTGEPIGKVFDLASSPAGKPLPCYEVGSGDRAVIVAYDIFGFTENKRTRLVCDQIAAAGMRVIMPDFYRGTDVLAHFKTFPPEGGIPAVIDWVTGVAPFDTVIEELFEVVVKYLESTGVRSIGMIGFCWGGKVVMLASKRGKIKGGVSCHPAFLEPEDGANADCPQFFMPAGDDPPIDPVFNAMKSKPFFDKCKKKVYSDQPHGWVLRSDMSDPTAKAARDANDAVELAIEFLDSVIM</sequence>
<dbReference type="InterPro" id="IPR002925">
    <property type="entry name" value="Dienelactn_hydro"/>
</dbReference>
<evidence type="ECO:0000313" key="4">
    <source>
        <dbReference type="Proteomes" id="UP001472866"/>
    </source>
</evidence>
<organism evidence="2">
    <name type="scientific">Chloropicon roscoffensis</name>
    <dbReference type="NCBI Taxonomy" id="1461544"/>
    <lineage>
        <taxon>Eukaryota</taxon>
        <taxon>Viridiplantae</taxon>
        <taxon>Chlorophyta</taxon>
        <taxon>Chloropicophyceae</taxon>
        <taxon>Chloropicales</taxon>
        <taxon>Chloropicaceae</taxon>
        <taxon>Chloropicon</taxon>
    </lineage>
</organism>
<evidence type="ECO:0000259" key="1">
    <source>
        <dbReference type="Pfam" id="PF01738"/>
    </source>
</evidence>
<dbReference type="SUPFAM" id="SSF53474">
    <property type="entry name" value="alpha/beta-Hydrolases"/>
    <property type="match status" value="1"/>
</dbReference>
<dbReference type="EMBL" id="CP151501">
    <property type="protein sequence ID" value="WZN59248.1"/>
    <property type="molecule type" value="Genomic_DNA"/>
</dbReference>
<keyword evidence="4" id="KW-1185">Reference proteome</keyword>